<proteinExistence type="predicted"/>
<name>A0A2P5IF97_DIAHE</name>
<feature type="region of interest" description="Disordered" evidence="1">
    <location>
        <begin position="28"/>
        <end position="49"/>
    </location>
</feature>
<reference evidence="2" key="1">
    <citation type="submission" date="2017-09" db="EMBL/GenBank/DDBJ databases">
        <title>Polyketide synthases of a Diaporthe helianthi virulent isolate.</title>
        <authorList>
            <person name="Baroncelli R."/>
        </authorList>
    </citation>
    <scope>NUCLEOTIDE SEQUENCE [LARGE SCALE GENOMIC DNA]</scope>
    <source>
        <strain evidence="2">7/96</strain>
    </source>
</reference>
<dbReference type="AlphaFoldDB" id="A0A2P5IF97"/>
<gene>
    <name evidence="2" type="ORF">DHEL01_v200451</name>
</gene>
<organism evidence="2 3">
    <name type="scientific">Diaporthe helianthi</name>
    <dbReference type="NCBI Taxonomy" id="158607"/>
    <lineage>
        <taxon>Eukaryota</taxon>
        <taxon>Fungi</taxon>
        <taxon>Dikarya</taxon>
        <taxon>Ascomycota</taxon>
        <taxon>Pezizomycotina</taxon>
        <taxon>Sordariomycetes</taxon>
        <taxon>Sordariomycetidae</taxon>
        <taxon>Diaporthales</taxon>
        <taxon>Diaporthaceae</taxon>
        <taxon>Diaporthe</taxon>
    </lineage>
</organism>
<dbReference type="EMBL" id="MAVT02000017">
    <property type="protein sequence ID" value="POS81180.1"/>
    <property type="molecule type" value="Genomic_DNA"/>
</dbReference>
<sequence length="86" mass="9358">MTSPMYGPTIGALLAKAAIVPKKSPNNTMIPYNSMQKPIRGHRNNMRMSPPKNAAVPLAFCFLAKKSSVFCGPIIMPDKPKVSTKK</sequence>
<keyword evidence="3" id="KW-1185">Reference proteome</keyword>
<evidence type="ECO:0000313" key="2">
    <source>
        <dbReference type="EMBL" id="POS81180.1"/>
    </source>
</evidence>
<dbReference type="Proteomes" id="UP000094444">
    <property type="component" value="Unassembled WGS sequence"/>
</dbReference>
<comment type="caution">
    <text evidence="2">The sequence shown here is derived from an EMBL/GenBank/DDBJ whole genome shotgun (WGS) entry which is preliminary data.</text>
</comment>
<protein>
    <submittedName>
        <fullName evidence="2">Uncharacterized protein</fullName>
    </submittedName>
</protein>
<evidence type="ECO:0000313" key="3">
    <source>
        <dbReference type="Proteomes" id="UP000094444"/>
    </source>
</evidence>
<evidence type="ECO:0000256" key="1">
    <source>
        <dbReference type="SAM" id="MobiDB-lite"/>
    </source>
</evidence>
<accession>A0A2P5IF97</accession>
<dbReference type="InParanoid" id="A0A2P5IF97"/>